<dbReference type="EMBL" id="JAHQIW010000154">
    <property type="protein sequence ID" value="KAJ1346270.1"/>
    <property type="molecule type" value="Genomic_DNA"/>
</dbReference>
<feature type="region of interest" description="Disordered" evidence="15">
    <location>
        <begin position="1"/>
        <end position="36"/>
    </location>
</feature>
<evidence type="ECO:0000256" key="10">
    <source>
        <dbReference type="ARBA" id="ARBA00037982"/>
    </source>
</evidence>
<comment type="catalytic activity">
    <reaction evidence="12">
        <text>L-seryl-[protein] + ATP = O-phospho-L-seryl-[protein] + ADP + H(+)</text>
        <dbReference type="Rhea" id="RHEA:17989"/>
        <dbReference type="Rhea" id="RHEA-COMP:9863"/>
        <dbReference type="Rhea" id="RHEA-COMP:11604"/>
        <dbReference type="ChEBI" id="CHEBI:15378"/>
        <dbReference type="ChEBI" id="CHEBI:29999"/>
        <dbReference type="ChEBI" id="CHEBI:30616"/>
        <dbReference type="ChEBI" id="CHEBI:83421"/>
        <dbReference type="ChEBI" id="CHEBI:456216"/>
        <dbReference type="EC" id="2.7.11.1"/>
    </reaction>
</comment>
<dbReference type="AlphaFoldDB" id="A0AAD5QFZ6"/>
<keyword evidence="3" id="KW-0808">Transferase</keyword>
<evidence type="ECO:0000256" key="11">
    <source>
        <dbReference type="ARBA" id="ARBA00047899"/>
    </source>
</evidence>
<feature type="compositionally biased region" description="Basic and acidic residues" evidence="15">
    <location>
        <begin position="10"/>
        <end position="19"/>
    </location>
</feature>
<evidence type="ECO:0000256" key="6">
    <source>
        <dbReference type="ARBA" id="ARBA00022777"/>
    </source>
</evidence>
<keyword evidence="7 13" id="KW-0067">ATP-binding</keyword>
<dbReference type="Gene3D" id="3.30.200.20">
    <property type="entry name" value="Phosphorylase Kinase, domain 1"/>
    <property type="match status" value="1"/>
</dbReference>
<proteinExistence type="inferred from homology"/>
<dbReference type="PROSITE" id="PS50011">
    <property type="entry name" value="PROTEIN_KINASE_DOM"/>
    <property type="match status" value="1"/>
</dbReference>
<sequence length="448" mass="51291">MFRMPPSTLEMEKTPERDPYSSPSSLSYSCNAPLSQPRSLKVCKPYSRVYPHGFPVLRPRQVSRNGIPSDNIEKTSTIYTYDRERSYFEQCFKEVRVLGRGLFGEALQVECRETGKHYAVKRALHTFESAGNRQQKLREAINHEAIPPHDNIVRFEKAWEERGRLYIQTELCGPNLSEYRNELGVLREHELWRIFLDMVKALHHMHSSGMLHMDVKPSNIFIFKNSICKLGDFGLAFNMNETALDTAEEGDKYYMAPEILNNSPTTAADVYSLGVSMLELATTVDVREHCHEIRSGELANILCTADQSFTSQQNDLHGLILSLLCPDPRNRPSTSQLMNSAKLLANNQKPVFFRELKRNREVKIQTGPLDKDWNFESEDEIHPPSLRFSKYRLPINGDIFDTAENVRSLRRRVLMRGMESLGATVKKLDFSDAADLSTSPSPKRKRSS</sequence>
<dbReference type="InterPro" id="IPR050339">
    <property type="entry name" value="CC_SR_Kinase"/>
</dbReference>
<evidence type="ECO:0000256" key="9">
    <source>
        <dbReference type="ARBA" id="ARBA00023306"/>
    </source>
</evidence>
<comment type="similarity">
    <text evidence="10">Belongs to the protein kinase superfamily. Ser/Thr protein kinase family. GCN2 subfamily.</text>
</comment>
<gene>
    <name evidence="17" type="ORF">KIN20_001024</name>
</gene>
<dbReference type="PANTHER" id="PTHR11042:SF183">
    <property type="entry name" value="MEMBRANE-ASSOCIATED TYROSINE- AND THREONINE-SPECIFIC CDC2-INHIBITORY KINASE"/>
    <property type="match status" value="1"/>
</dbReference>
<dbReference type="PROSITE" id="PS51257">
    <property type="entry name" value="PROKAR_LIPOPROTEIN"/>
    <property type="match status" value="1"/>
</dbReference>
<evidence type="ECO:0000256" key="3">
    <source>
        <dbReference type="ARBA" id="ARBA00022679"/>
    </source>
</evidence>
<keyword evidence="4" id="KW-0479">Metal-binding</keyword>
<dbReference type="GO" id="GO:0046872">
    <property type="term" value="F:metal ion binding"/>
    <property type="evidence" value="ECO:0007669"/>
    <property type="project" value="UniProtKB-KW"/>
</dbReference>
<keyword evidence="9" id="KW-0131">Cell cycle</keyword>
<dbReference type="InterPro" id="IPR011009">
    <property type="entry name" value="Kinase-like_dom_sf"/>
</dbReference>
<dbReference type="Pfam" id="PF00069">
    <property type="entry name" value="Pkinase"/>
    <property type="match status" value="1"/>
</dbReference>
<dbReference type="Proteomes" id="UP001196413">
    <property type="component" value="Unassembled WGS sequence"/>
</dbReference>
<keyword evidence="2 14" id="KW-0723">Serine/threonine-protein kinase</keyword>
<dbReference type="PANTHER" id="PTHR11042">
    <property type="entry name" value="EUKARYOTIC TRANSLATION INITIATION FACTOR 2-ALPHA KINASE EIF2-ALPHA KINASE -RELATED"/>
    <property type="match status" value="1"/>
</dbReference>
<evidence type="ECO:0000256" key="5">
    <source>
        <dbReference type="ARBA" id="ARBA00022741"/>
    </source>
</evidence>
<evidence type="ECO:0000259" key="16">
    <source>
        <dbReference type="PROSITE" id="PS50011"/>
    </source>
</evidence>
<protein>
    <recommendedName>
        <fullName evidence="1">non-specific serine/threonine protein kinase</fullName>
        <ecNumber evidence="1">2.7.11.1</ecNumber>
    </recommendedName>
</protein>
<keyword evidence="18" id="KW-1185">Reference proteome</keyword>
<keyword evidence="8" id="KW-0460">Magnesium</keyword>
<dbReference type="GO" id="GO:0051321">
    <property type="term" value="P:meiotic cell cycle"/>
    <property type="evidence" value="ECO:0007669"/>
    <property type="project" value="TreeGrafter"/>
</dbReference>
<organism evidence="17 18">
    <name type="scientific">Parelaphostrongylus tenuis</name>
    <name type="common">Meningeal worm</name>
    <dbReference type="NCBI Taxonomy" id="148309"/>
    <lineage>
        <taxon>Eukaryota</taxon>
        <taxon>Metazoa</taxon>
        <taxon>Ecdysozoa</taxon>
        <taxon>Nematoda</taxon>
        <taxon>Chromadorea</taxon>
        <taxon>Rhabditida</taxon>
        <taxon>Rhabditina</taxon>
        <taxon>Rhabditomorpha</taxon>
        <taxon>Strongyloidea</taxon>
        <taxon>Metastrongylidae</taxon>
        <taxon>Parelaphostrongylus</taxon>
    </lineage>
</organism>
<feature type="compositionally biased region" description="Low complexity" evidence="15">
    <location>
        <begin position="20"/>
        <end position="29"/>
    </location>
</feature>
<dbReference type="PROSITE" id="PS00107">
    <property type="entry name" value="PROTEIN_KINASE_ATP"/>
    <property type="match status" value="1"/>
</dbReference>
<dbReference type="GO" id="GO:0004674">
    <property type="term" value="F:protein serine/threonine kinase activity"/>
    <property type="evidence" value="ECO:0007669"/>
    <property type="project" value="UniProtKB-KW"/>
</dbReference>
<evidence type="ECO:0000256" key="13">
    <source>
        <dbReference type="PROSITE-ProRule" id="PRU10141"/>
    </source>
</evidence>
<dbReference type="InterPro" id="IPR000719">
    <property type="entry name" value="Prot_kinase_dom"/>
</dbReference>
<reference evidence="17" key="1">
    <citation type="submission" date="2021-06" db="EMBL/GenBank/DDBJ databases">
        <title>Parelaphostrongylus tenuis whole genome reference sequence.</title>
        <authorList>
            <person name="Garwood T.J."/>
            <person name="Larsen P.A."/>
            <person name="Fountain-Jones N.M."/>
            <person name="Garbe J.R."/>
            <person name="Macchietto M.G."/>
            <person name="Kania S.A."/>
            <person name="Gerhold R.W."/>
            <person name="Richards J.E."/>
            <person name="Wolf T.M."/>
        </authorList>
    </citation>
    <scope>NUCLEOTIDE SEQUENCE</scope>
    <source>
        <strain evidence="17">MNPRO001-30</strain>
        <tissue evidence="17">Meninges</tissue>
    </source>
</reference>
<evidence type="ECO:0000313" key="18">
    <source>
        <dbReference type="Proteomes" id="UP001196413"/>
    </source>
</evidence>
<evidence type="ECO:0000256" key="2">
    <source>
        <dbReference type="ARBA" id="ARBA00022527"/>
    </source>
</evidence>
<accession>A0AAD5QFZ6</accession>
<evidence type="ECO:0000313" key="17">
    <source>
        <dbReference type="EMBL" id="KAJ1346270.1"/>
    </source>
</evidence>
<dbReference type="InterPro" id="IPR017441">
    <property type="entry name" value="Protein_kinase_ATP_BS"/>
</dbReference>
<dbReference type="GO" id="GO:0005634">
    <property type="term" value="C:nucleus"/>
    <property type="evidence" value="ECO:0007669"/>
    <property type="project" value="TreeGrafter"/>
</dbReference>
<evidence type="ECO:0000256" key="7">
    <source>
        <dbReference type="ARBA" id="ARBA00022840"/>
    </source>
</evidence>
<keyword evidence="6" id="KW-0418">Kinase</keyword>
<dbReference type="SMART" id="SM00220">
    <property type="entry name" value="S_TKc"/>
    <property type="match status" value="1"/>
</dbReference>
<evidence type="ECO:0000256" key="15">
    <source>
        <dbReference type="SAM" id="MobiDB-lite"/>
    </source>
</evidence>
<evidence type="ECO:0000256" key="4">
    <source>
        <dbReference type="ARBA" id="ARBA00022723"/>
    </source>
</evidence>
<dbReference type="GO" id="GO:0005737">
    <property type="term" value="C:cytoplasm"/>
    <property type="evidence" value="ECO:0007669"/>
    <property type="project" value="TreeGrafter"/>
</dbReference>
<dbReference type="Gene3D" id="1.10.510.10">
    <property type="entry name" value="Transferase(Phosphotransferase) domain 1"/>
    <property type="match status" value="1"/>
</dbReference>
<keyword evidence="5 13" id="KW-0547">Nucleotide-binding</keyword>
<dbReference type="PROSITE" id="PS00108">
    <property type="entry name" value="PROTEIN_KINASE_ST"/>
    <property type="match status" value="1"/>
</dbReference>
<feature type="binding site" evidence="13">
    <location>
        <position position="121"/>
    </location>
    <ligand>
        <name>ATP</name>
        <dbReference type="ChEBI" id="CHEBI:30616"/>
    </ligand>
</feature>
<evidence type="ECO:0000256" key="1">
    <source>
        <dbReference type="ARBA" id="ARBA00012513"/>
    </source>
</evidence>
<feature type="domain" description="Protein kinase" evidence="16">
    <location>
        <begin position="92"/>
        <end position="352"/>
    </location>
</feature>
<dbReference type="SUPFAM" id="SSF56112">
    <property type="entry name" value="Protein kinase-like (PK-like)"/>
    <property type="match status" value="1"/>
</dbReference>
<dbReference type="GO" id="GO:0005524">
    <property type="term" value="F:ATP binding"/>
    <property type="evidence" value="ECO:0007669"/>
    <property type="project" value="UniProtKB-UniRule"/>
</dbReference>
<comment type="caution">
    <text evidence="17">The sequence shown here is derived from an EMBL/GenBank/DDBJ whole genome shotgun (WGS) entry which is preliminary data.</text>
</comment>
<evidence type="ECO:0000256" key="8">
    <source>
        <dbReference type="ARBA" id="ARBA00022842"/>
    </source>
</evidence>
<dbReference type="EC" id="2.7.11.1" evidence="1"/>
<evidence type="ECO:0000256" key="14">
    <source>
        <dbReference type="RuleBase" id="RU000304"/>
    </source>
</evidence>
<dbReference type="GO" id="GO:0110031">
    <property type="term" value="P:negative regulation of G2/MI transition of meiotic cell cycle"/>
    <property type="evidence" value="ECO:0007669"/>
    <property type="project" value="TreeGrafter"/>
</dbReference>
<dbReference type="InterPro" id="IPR008271">
    <property type="entry name" value="Ser/Thr_kinase_AS"/>
</dbReference>
<evidence type="ECO:0000256" key="12">
    <source>
        <dbReference type="ARBA" id="ARBA00048679"/>
    </source>
</evidence>
<comment type="catalytic activity">
    <reaction evidence="11">
        <text>L-threonyl-[protein] + ATP = O-phospho-L-threonyl-[protein] + ADP + H(+)</text>
        <dbReference type="Rhea" id="RHEA:46608"/>
        <dbReference type="Rhea" id="RHEA-COMP:11060"/>
        <dbReference type="Rhea" id="RHEA-COMP:11605"/>
        <dbReference type="ChEBI" id="CHEBI:15378"/>
        <dbReference type="ChEBI" id="CHEBI:30013"/>
        <dbReference type="ChEBI" id="CHEBI:30616"/>
        <dbReference type="ChEBI" id="CHEBI:61977"/>
        <dbReference type="ChEBI" id="CHEBI:456216"/>
        <dbReference type="EC" id="2.7.11.1"/>
    </reaction>
</comment>
<name>A0AAD5QFZ6_PARTN</name>